<evidence type="ECO:0000256" key="1">
    <source>
        <dbReference type="SAM" id="SignalP"/>
    </source>
</evidence>
<accession>A0ABU3GMI8</accession>
<keyword evidence="3" id="KW-1185">Reference proteome</keyword>
<keyword evidence="1" id="KW-0732">Signal</keyword>
<dbReference type="Proteomes" id="UP001258315">
    <property type="component" value="Unassembled WGS sequence"/>
</dbReference>
<proteinExistence type="predicted"/>
<evidence type="ECO:0000313" key="3">
    <source>
        <dbReference type="Proteomes" id="UP001258315"/>
    </source>
</evidence>
<name>A0ABU3GMI8_9SPHI</name>
<reference evidence="3" key="1">
    <citation type="submission" date="2023-07" db="EMBL/GenBank/DDBJ databases">
        <title>Functional and genomic diversity of the sorghum phyllosphere microbiome.</title>
        <authorList>
            <person name="Shade A."/>
        </authorList>
    </citation>
    <scope>NUCLEOTIDE SEQUENCE [LARGE SCALE GENOMIC DNA]</scope>
    <source>
        <strain evidence="3">SORGH_AS_0422</strain>
    </source>
</reference>
<dbReference type="EMBL" id="JAVLVU010000001">
    <property type="protein sequence ID" value="MDT3401004.1"/>
    <property type="molecule type" value="Genomic_DNA"/>
</dbReference>
<gene>
    <name evidence="2" type="ORF">QE417_000076</name>
</gene>
<feature type="signal peptide" evidence="1">
    <location>
        <begin position="1"/>
        <end position="17"/>
    </location>
</feature>
<comment type="caution">
    <text evidence="2">The sequence shown here is derived from an EMBL/GenBank/DDBJ whole genome shotgun (WGS) entry which is preliminary data.</text>
</comment>
<protein>
    <submittedName>
        <fullName evidence="2">Uncharacterized protein</fullName>
    </submittedName>
</protein>
<feature type="chain" id="PRO_5045253349" evidence="1">
    <location>
        <begin position="18"/>
        <end position="154"/>
    </location>
</feature>
<sequence length="154" mass="17396">MKALILSASLCICMSFAENTFSRCYLNKSIAARQSTNTEESAANPLKAVQFTKDLNGIYLTLIVRSTTLNSDKKGVTITLKNGMKIFRPKEKINVEYDGGYVYMSFMKLTPNEIKKMMGSAIINFRLYHHNKVVEMKTRSNALHELRQLASNGM</sequence>
<evidence type="ECO:0000313" key="2">
    <source>
        <dbReference type="EMBL" id="MDT3401004.1"/>
    </source>
</evidence>
<organism evidence="2 3">
    <name type="scientific">Mucilaginibacter terrae</name>
    <dbReference type="NCBI Taxonomy" id="1955052"/>
    <lineage>
        <taxon>Bacteria</taxon>
        <taxon>Pseudomonadati</taxon>
        <taxon>Bacteroidota</taxon>
        <taxon>Sphingobacteriia</taxon>
        <taxon>Sphingobacteriales</taxon>
        <taxon>Sphingobacteriaceae</taxon>
        <taxon>Mucilaginibacter</taxon>
    </lineage>
</organism>